<organism evidence="6 7">
    <name type="scientific">Williamsia phyllosphaerae</name>
    <dbReference type="NCBI Taxonomy" id="885042"/>
    <lineage>
        <taxon>Bacteria</taxon>
        <taxon>Bacillati</taxon>
        <taxon>Actinomycetota</taxon>
        <taxon>Actinomycetes</taxon>
        <taxon>Mycobacteriales</taxon>
        <taxon>Nocardiaceae</taxon>
        <taxon>Williamsia</taxon>
    </lineage>
</organism>
<dbReference type="InterPro" id="IPR036271">
    <property type="entry name" value="Tet_transcr_reg_TetR-rel_C_sf"/>
</dbReference>
<dbReference type="PANTHER" id="PTHR47506:SF3">
    <property type="entry name" value="HTH-TYPE TRANSCRIPTIONAL REGULATOR LMRA"/>
    <property type="match status" value="1"/>
</dbReference>
<evidence type="ECO:0000313" key="6">
    <source>
        <dbReference type="EMBL" id="GGF36094.1"/>
    </source>
</evidence>
<name>A0ABQ1V5F0_9NOCA</name>
<evidence type="ECO:0000313" key="7">
    <source>
        <dbReference type="Proteomes" id="UP000632454"/>
    </source>
</evidence>
<protein>
    <submittedName>
        <fullName evidence="6">TetR-family transcriptional regulator</fullName>
    </submittedName>
</protein>
<gene>
    <name evidence="6" type="ORF">GCM10007298_34910</name>
</gene>
<feature type="domain" description="HTH tetR-type" evidence="5">
    <location>
        <begin position="1"/>
        <end position="55"/>
    </location>
</feature>
<evidence type="ECO:0000256" key="2">
    <source>
        <dbReference type="ARBA" id="ARBA00023125"/>
    </source>
</evidence>
<keyword evidence="1" id="KW-0805">Transcription regulation</keyword>
<dbReference type="Pfam" id="PF00440">
    <property type="entry name" value="TetR_N"/>
    <property type="match status" value="1"/>
</dbReference>
<dbReference type="Pfam" id="PF21993">
    <property type="entry name" value="TetR_C_13_2"/>
    <property type="match status" value="1"/>
</dbReference>
<dbReference type="InterPro" id="IPR001647">
    <property type="entry name" value="HTH_TetR"/>
</dbReference>
<keyword evidence="2 4" id="KW-0238">DNA-binding</keyword>
<dbReference type="Proteomes" id="UP000632454">
    <property type="component" value="Unassembled WGS sequence"/>
</dbReference>
<evidence type="ECO:0000259" key="5">
    <source>
        <dbReference type="PROSITE" id="PS50977"/>
    </source>
</evidence>
<dbReference type="InterPro" id="IPR009057">
    <property type="entry name" value="Homeodomain-like_sf"/>
</dbReference>
<evidence type="ECO:0000256" key="3">
    <source>
        <dbReference type="ARBA" id="ARBA00023163"/>
    </source>
</evidence>
<dbReference type="InterPro" id="IPR054156">
    <property type="entry name" value="YxaF_TetR_C"/>
</dbReference>
<evidence type="ECO:0000256" key="1">
    <source>
        <dbReference type="ARBA" id="ARBA00023015"/>
    </source>
</evidence>
<keyword evidence="7" id="KW-1185">Reference proteome</keyword>
<dbReference type="PANTHER" id="PTHR47506">
    <property type="entry name" value="TRANSCRIPTIONAL REGULATORY PROTEIN"/>
    <property type="match status" value="1"/>
</dbReference>
<comment type="caution">
    <text evidence="6">The sequence shown here is derived from an EMBL/GenBank/DDBJ whole genome shotgun (WGS) entry which is preliminary data.</text>
</comment>
<dbReference type="PROSITE" id="PS50977">
    <property type="entry name" value="HTH_TETR_2"/>
    <property type="match status" value="1"/>
</dbReference>
<reference evidence="7" key="1">
    <citation type="journal article" date="2019" name="Int. J. Syst. Evol. Microbiol.">
        <title>The Global Catalogue of Microorganisms (GCM) 10K type strain sequencing project: providing services to taxonomists for standard genome sequencing and annotation.</title>
        <authorList>
            <consortium name="The Broad Institute Genomics Platform"/>
            <consortium name="The Broad Institute Genome Sequencing Center for Infectious Disease"/>
            <person name="Wu L."/>
            <person name="Ma J."/>
        </authorList>
    </citation>
    <scope>NUCLEOTIDE SEQUENCE [LARGE SCALE GENOMIC DNA]</scope>
    <source>
        <strain evidence="7">CCM 7855</strain>
    </source>
</reference>
<keyword evidence="3" id="KW-0804">Transcription</keyword>
<dbReference type="EMBL" id="BMCS01000002">
    <property type="protein sequence ID" value="GGF36094.1"/>
    <property type="molecule type" value="Genomic_DNA"/>
</dbReference>
<accession>A0ABQ1V5F0</accession>
<proteinExistence type="predicted"/>
<dbReference type="SUPFAM" id="SSF46689">
    <property type="entry name" value="Homeodomain-like"/>
    <property type="match status" value="1"/>
</dbReference>
<evidence type="ECO:0000256" key="4">
    <source>
        <dbReference type="PROSITE-ProRule" id="PRU00335"/>
    </source>
</evidence>
<feature type="DNA-binding region" description="H-T-H motif" evidence="4">
    <location>
        <begin position="18"/>
        <end position="37"/>
    </location>
</feature>
<dbReference type="SUPFAM" id="SSF48498">
    <property type="entry name" value="Tetracyclin repressor-like, C-terminal domain"/>
    <property type="match status" value="1"/>
</dbReference>
<sequence length="184" mass="19231">MLHSAIALMQRNGAAAVTVDAVLADSGAPRGSVYHHFSGGRDQIVSEALRNAGDLMTAMVVNGAQTSPLEAIETFVGFWTDMLVSSDYAHGCPVVAAAVGGAESSPDLQSTVEQIFTDWHVALTDSLVAWGVDPTRSEPLASMVVASFEGALVLARSRRSLTPLTDVAGELRRIVAEALPDTPA</sequence>
<dbReference type="Gene3D" id="1.10.357.10">
    <property type="entry name" value="Tetracycline Repressor, domain 2"/>
    <property type="match status" value="1"/>
</dbReference>